<feature type="region of interest" description="Disordered" evidence="1">
    <location>
        <begin position="21"/>
        <end position="121"/>
    </location>
</feature>
<dbReference type="EMBL" id="JANQDX010000002">
    <property type="protein sequence ID" value="KAL0927452.1"/>
    <property type="molecule type" value="Genomic_DNA"/>
</dbReference>
<name>A0ABD0VQT1_DENTH</name>
<keyword evidence="3" id="KW-1185">Reference proteome</keyword>
<protein>
    <submittedName>
        <fullName evidence="2">Uncharacterized protein</fullName>
    </submittedName>
</protein>
<feature type="compositionally biased region" description="Basic and acidic residues" evidence="1">
    <location>
        <begin position="28"/>
        <end position="39"/>
    </location>
</feature>
<organism evidence="2 3">
    <name type="scientific">Dendrobium thyrsiflorum</name>
    <name type="common">Pinecone-like raceme dendrobium</name>
    <name type="synonym">Orchid</name>
    <dbReference type="NCBI Taxonomy" id="117978"/>
    <lineage>
        <taxon>Eukaryota</taxon>
        <taxon>Viridiplantae</taxon>
        <taxon>Streptophyta</taxon>
        <taxon>Embryophyta</taxon>
        <taxon>Tracheophyta</taxon>
        <taxon>Spermatophyta</taxon>
        <taxon>Magnoliopsida</taxon>
        <taxon>Liliopsida</taxon>
        <taxon>Asparagales</taxon>
        <taxon>Orchidaceae</taxon>
        <taxon>Epidendroideae</taxon>
        <taxon>Malaxideae</taxon>
        <taxon>Dendrobiinae</taxon>
        <taxon>Dendrobium</taxon>
    </lineage>
</organism>
<evidence type="ECO:0000256" key="1">
    <source>
        <dbReference type="SAM" id="MobiDB-lite"/>
    </source>
</evidence>
<accession>A0ABD0VQT1</accession>
<evidence type="ECO:0000313" key="2">
    <source>
        <dbReference type="EMBL" id="KAL0927452.1"/>
    </source>
</evidence>
<dbReference type="Proteomes" id="UP001552299">
    <property type="component" value="Unassembled WGS sequence"/>
</dbReference>
<comment type="caution">
    <text evidence="2">The sequence shown here is derived from an EMBL/GenBank/DDBJ whole genome shotgun (WGS) entry which is preliminary data.</text>
</comment>
<gene>
    <name evidence="2" type="ORF">M5K25_001621</name>
</gene>
<proteinExistence type="predicted"/>
<evidence type="ECO:0000313" key="3">
    <source>
        <dbReference type="Proteomes" id="UP001552299"/>
    </source>
</evidence>
<dbReference type="AlphaFoldDB" id="A0ABD0VQT1"/>
<sequence>MSPPARYAAWYCSVPDDVAAPDSPLDALHGEGLEKENKHASIWQSSGKNAAPPSFPTSSAGSLESKEFEDKNSTLSPNRASPAPVAPEQGRPASTMATERSDSRSSWRAMESPMIPAPTTTTSCSECWRRAVVAWIRVRSRLRKGKPFEDWKRSRHSRNGIRGLEVEIRVWRERWGFGRGRPKEFMLPRVRGSTKLENSKRGTGNSLLAG</sequence>
<reference evidence="2 3" key="1">
    <citation type="journal article" date="2024" name="Plant Biotechnol. J.">
        <title>Dendrobium thyrsiflorum genome and its molecular insights into genes involved in important horticultural traits.</title>
        <authorList>
            <person name="Chen B."/>
            <person name="Wang J.Y."/>
            <person name="Zheng P.J."/>
            <person name="Li K.L."/>
            <person name="Liang Y.M."/>
            <person name="Chen X.F."/>
            <person name="Zhang C."/>
            <person name="Zhao X."/>
            <person name="He X."/>
            <person name="Zhang G.Q."/>
            <person name="Liu Z.J."/>
            <person name="Xu Q."/>
        </authorList>
    </citation>
    <scope>NUCLEOTIDE SEQUENCE [LARGE SCALE GENOMIC DNA]</scope>
    <source>
        <strain evidence="2">GZMU011</strain>
    </source>
</reference>